<comment type="pathway">
    <text evidence="1">Ketone degradation; acetoin degradation.</text>
</comment>
<dbReference type="InterPro" id="IPR000286">
    <property type="entry name" value="HDACs"/>
</dbReference>
<evidence type="ECO:0000259" key="5">
    <source>
        <dbReference type="Pfam" id="PF00850"/>
    </source>
</evidence>
<dbReference type="RefSeq" id="WP_015770800.1">
    <property type="nucleotide sequence ID" value="NC_013174.1"/>
</dbReference>
<dbReference type="Proteomes" id="UP000000628">
    <property type="component" value="Chromosome"/>
</dbReference>
<gene>
    <name evidence="6" type="ordered locus">Jden_0507</name>
</gene>
<dbReference type="AlphaFoldDB" id="C7R0B2"/>
<dbReference type="PANTHER" id="PTHR10625:SF10">
    <property type="entry name" value="HISTONE DEACETYLASE HDAC1"/>
    <property type="match status" value="1"/>
</dbReference>
<dbReference type="Gene3D" id="3.40.800.20">
    <property type="entry name" value="Histone deacetylase domain"/>
    <property type="match status" value="1"/>
</dbReference>
<keyword evidence="4" id="KW-0006">Acetoin catabolism</keyword>
<dbReference type="OrthoDB" id="9808367at2"/>
<proteinExistence type="inferred from homology"/>
<sequence>MSIVSQVSWSAELLAYDFGPTHPMSPLRLDMTMRLLRELGVVTGPMVRLVGSGVAGRDLLEIVHEPAYVDAVIDASRGGVVDEVRGLGTDDTPGFALMHEAAARMTQATVDAADAVWRGDALHAVNLSGGMHHAMPGAASGFCVYNDAAVAIRRLLDQGASRVMYVDVDAHHGDGVEAVFWDDPRVLTVSIHQSGATLFPGTGFATDVGGPRALGTAVNVALPPRTGSAQWLRALDAVLPEVARAFGPDVIFSQHGCDAHALDVLSDLRVSVAAQRRAAMMIHDLAHELCQGRWVALGGGGYSVIDVVPLVWAHVVAIASHVPLECDQPTPPQWRAFIEVMLDHEPPLTLGDGGESDQFTAWSAGWDPADEVDRAIRATRLAVFPHVGVDTSLDL</sequence>
<dbReference type="UniPathway" id="UPA00040"/>
<evidence type="ECO:0000313" key="7">
    <source>
        <dbReference type="Proteomes" id="UP000000628"/>
    </source>
</evidence>
<dbReference type="HOGENOM" id="CLU_007727_8_0_11"/>
<evidence type="ECO:0000256" key="1">
    <source>
        <dbReference type="ARBA" id="ARBA00005101"/>
    </source>
</evidence>
<dbReference type="KEGG" id="jde:Jden_0507"/>
<feature type="domain" description="Histone deacetylase" evidence="5">
    <location>
        <begin position="22"/>
        <end position="317"/>
    </location>
</feature>
<dbReference type="GO" id="GO:0045150">
    <property type="term" value="P:acetoin catabolic process"/>
    <property type="evidence" value="ECO:0007669"/>
    <property type="project" value="UniProtKB-UniPathway"/>
</dbReference>
<dbReference type="eggNOG" id="COG0123">
    <property type="taxonomic scope" value="Bacteria"/>
</dbReference>
<evidence type="ECO:0000256" key="2">
    <source>
        <dbReference type="ARBA" id="ARBA00005947"/>
    </source>
</evidence>
<evidence type="ECO:0000256" key="3">
    <source>
        <dbReference type="ARBA" id="ARBA00020218"/>
    </source>
</evidence>
<comment type="similarity">
    <text evidence="2">Belongs to the histone deacetylase family.</text>
</comment>
<dbReference type="PANTHER" id="PTHR10625">
    <property type="entry name" value="HISTONE DEACETYLASE HDAC1-RELATED"/>
    <property type="match status" value="1"/>
</dbReference>
<dbReference type="InterPro" id="IPR003085">
    <property type="entry name" value="AcuC"/>
</dbReference>
<dbReference type="CDD" id="cd09994">
    <property type="entry name" value="HDAC_AcuC_like"/>
    <property type="match status" value="1"/>
</dbReference>
<organism evidence="6 7">
    <name type="scientific">Jonesia denitrificans (strain ATCC 14870 / DSM 20603 / BCRC 15368 / CIP 55.134 / JCM 11481 / NBRC 15587 / NCTC 10816 / Prevot 55134)</name>
    <name type="common">Listeria denitrificans</name>
    <dbReference type="NCBI Taxonomy" id="471856"/>
    <lineage>
        <taxon>Bacteria</taxon>
        <taxon>Bacillati</taxon>
        <taxon>Actinomycetota</taxon>
        <taxon>Actinomycetes</taxon>
        <taxon>Micrococcales</taxon>
        <taxon>Jonesiaceae</taxon>
        <taxon>Jonesia</taxon>
    </lineage>
</organism>
<dbReference type="InterPro" id="IPR023801">
    <property type="entry name" value="His_deacetylse_dom"/>
</dbReference>
<evidence type="ECO:0000313" key="6">
    <source>
        <dbReference type="EMBL" id="ACV08171.1"/>
    </source>
</evidence>
<dbReference type="InterPro" id="IPR023696">
    <property type="entry name" value="Ureohydrolase_dom_sf"/>
</dbReference>
<dbReference type="PRINTS" id="PR01270">
    <property type="entry name" value="HDASUPER"/>
</dbReference>
<dbReference type="InterPro" id="IPR037138">
    <property type="entry name" value="His_deacetylse_dom_sf"/>
</dbReference>
<protein>
    <recommendedName>
        <fullName evidence="3">Acetoin utilization protein AcuC</fullName>
    </recommendedName>
</protein>
<keyword evidence="7" id="KW-1185">Reference proteome</keyword>
<name>C7R0B2_JONDD</name>
<dbReference type="EMBL" id="CP001706">
    <property type="protein sequence ID" value="ACV08171.1"/>
    <property type="molecule type" value="Genomic_DNA"/>
</dbReference>
<accession>C7R0B2</accession>
<dbReference type="SUPFAM" id="SSF52768">
    <property type="entry name" value="Arginase/deacetylase"/>
    <property type="match status" value="1"/>
</dbReference>
<dbReference type="STRING" id="471856.Jden_0507"/>
<dbReference type="PRINTS" id="PR01272">
    <property type="entry name" value="ACUCPROTEIN"/>
</dbReference>
<dbReference type="Pfam" id="PF00850">
    <property type="entry name" value="Hist_deacetyl"/>
    <property type="match status" value="1"/>
</dbReference>
<dbReference type="GO" id="GO:0004407">
    <property type="term" value="F:histone deacetylase activity"/>
    <property type="evidence" value="ECO:0007669"/>
    <property type="project" value="TreeGrafter"/>
</dbReference>
<dbReference type="GO" id="GO:0040029">
    <property type="term" value="P:epigenetic regulation of gene expression"/>
    <property type="evidence" value="ECO:0007669"/>
    <property type="project" value="TreeGrafter"/>
</dbReference>
<evidence type="ECO:0000256" key="4">
    <source>
        <dbReference type="ARBA" id="ARBA00022627"/>
    </source>
</evidence>
<reference evidence="6 7" key="1">
    <citation type="journal article" date="2009" name="Stand. Genomic Sci.">
        <title>Complete genome sequence of Jonesia denitrificans type strain (Prevot 55134).</title>
        <authorList>
            <person name="Pukall R."/>
            <person name="Gehrich-Schroter G."/>
            <person name="Lapidus A."/>
            <person name="Nolan M."/>
            <person name="Glavina Del Rio T."/>
            <person name="Lucas S."/>
            <person name="Chen F."/>
            <person name="Tice H."/>
            <person name="Pitluck S."/>
            <person name="Cheng J.F."/>
            <person name="Copeland A."/>
            <person name="Saunders E."/>
            <person name="Brettin T."/>
            <person name="Detter J.C."/>
            <person name="Bruce D."/>
            <person name="Goodwin L."/>
            <person name="Pati A."/>
            <person name="Ivanova N."/>
            <person name="Mavromatis K."/>
            <person name="Ovchinnikova G."/>
            <person name="Chen A."/>
            <person name="Palaniappan K."/>
            <person name="Land M."/>
            <person name="Hauser L."/>
            <person name="Chang Y.J."/>
            <person name="Jeffries C.D."/>
            <person name="Chain P."/>
            <person name="Goker M."/>
            <person name="Bristow J."/>
            <person name="Eisen J.A."/>
            <person name="Markowitz V."/>
            <person name="Hugenholtz P."/>
            <person name="Kyrpides N.C."/>
            <person name="Klenk H.P."/>
            <person name="Han C."/>
        </authorList>
    </citation>
    <scope>NUCLEOTIDE SEQUENCE [LARGE SCALE GENOMIC DNA]</scope>
    <source>
        <strain evidence="7">ATCC 14870 / DSM 20603 / BCRC 15368 / CIP 55.134 / JCM 11481 / NBRC 15587 / NCTC 10816 / Prevot 55134</strain>
    </source>
</reference>